<feature type="region of interest" description="Disordered" evidence="1">
    <location>
        <begin position="175"/>
        <end position="214"/>
    </location>
</feature>
<evidence type="ECO:0000313" key="2">
    <source>
        <dbReference type="EMBL" id="ROT82949.1"/>
    </source>
</evidence>
<feature type="region of interest" description="Disordered" evidence="1">
    <location>
        <begin position="471"/>
        <end position="525"/>
    </location>
</feature>
<dbReference type="OrthoDB" id="8196042at2759"/>
<dbReference type="Proteomes" id="UP000283509">
    <property type="component" value="Unassembled WGS sequence"/>
</dbReference>
<gene>
    <name evidence="2" type="ORF">C7M84_023874</name>
</gene>
<feature type="compositionally biased region" description="Basic and acidic residues" evidence="1">
    <location>
        <begin position="506"/>
        <end position="518"/>
    </location>
</feature>
<name>A0A423U2M8_PENVA</name>
<accession>A0A423U2M8</accession>
<evidence type="ECO:0000256" key="1">
    <source>
        <dbReference type="SAM" id="MobiDB-lite"/>
    </source>
</evidence>
<proteinExistence type="predicted"/>
<dbReference type="EMBL" id="QCYY01000756">
    <property type="protein sequence ID" value="ROT82949.1"/>
    <property type="molecule type" value="Genomic_DNA"/>
</dbReference>
<dbReference type="AlphaFoldDB" id="A0A423U2M8"/>
<sequence length="716" mass="77623">MPEYSWSSAAVCPAQRDSEVGKGARERLQQPVEYRADDRKIREYSGELTWAVVVCVCVRSGAAPHAPPATLTPRPPFGTHSRPPLCWLSSFLLPLQRDAGYNPSHTDAAEEDNGYDLLKSPADVKLSRVPGGGVAFVPLRAAPTTMPFIDDNLLWCPDNDGKMVDLSCLDPGGGNAADNSATPGGHNNDQMTPMGMGVIGGLASSHPSSAPECGDLAELSQADLKGLVGEMTEDDEIFTSISDPTIELDNIFAEIPQVDDSFLSGNPVGNERMRGRCGREDAIPATPTDSAKTPSDLHLIQIKQELEQLGSSDEEPMSTSTLEAVSSTSTLNSVLRSSPLSGPNHNHNHLISQLINNPMASSNSNNNLHNTNGNQSFASLLNDSETNGVGNGCSSTSLLQNALQNNCSANGLIDARHIKRENSVAAANPLLAGLLSSPFDRPMSSPVTNQSPAQTLPGLLGHIKVKKEVLDHHHDSCKEKERATRSRKSARGRNGDYPSACPPPPARDERRRGKRDSPISHFATGFPPRWRSRHVPPCSLAAARTRVLFAYFAASPKGWSRARRWRGGSGFRERPRGVTYGRLARPKDCHLAGNFGLLRERGITGAANTASRLLPHLATVAYPLARDAHLPEYLLPPLLPLPPPQVTAEGRLWGECHGQIFLICGAMWHMIEWRVRRRIILLCYAWHASIVTPFRLVLCHGVHVCNRPHSSESADV</sequence>
<reference evidence="2 3" key="1">
    <citation type="submission" date="2018-04" db="EMBL/GenBank/DDBJ databases">
        <authorList>
            <person name="Zhang X."/>
            <person name="Yuan J."/>
            <person name="Li F."/>
            <person name="Xiang J."/>
        </authorList>
    </citation>
    <scope>NUCLEOTIDE SEQUENCE [LARGE SCALE GENOMIC DNA]</scope>
    <source>
        <tissue evidence="2">Muscle</tissue>
    </source>
</reference>
<keyword evidence="3" id="KW-1185">Reference proteome</keyword>
<organism evidence="2 3">
    <name type="scientific">Penaeus vannamei</name>
    <name type="common">Whiteleg shrimp</name>
    <name type="synonym">Litopenaeus vannamei</name>
    <dbReference type="NCBI Taxonomy" id="6689"/>
    <lineage>
        <taxon>Eukaryota</taxon>
        <taxon>Metazoa</taxon>
        <taxon>Ecdysozoa</taxon>
        <taxon>Arthropoda</taxon>
        <taxon>Crustacea</taxon>
        <taxon>Multicrustacea</taxon>
        <taxon>Malacostraca</taxon>
        <taxon>Eumalacostraca</taxon>
        <taxon>Eucarida</taxon>
        <taxon>Decapoda</taxon>
        <taxon>Dendrobranchiata</taxon>
        <taxon>Penaeoidea</taxon>
        <taxon>Penaeidae</taxon>
        <taxon>Penaeus</taxon>
    </lineage>
</organism>
<feature type="compositionally biased region" description="Low complexity" evidence="1">
    <location>
        <begin position="360"/>
        <end position="376"/>
    </location>
</feature>
<feature type="region of interest" description="Disordered" evidence="1">
    <location>
        <begin position="271"/>
        <end position="293"/>
    </location>
</feature>
<feature type="region of interest" description="Disordered" evidence="1">
    <location>
        <begin position="360"/>
        <end position="382"/>
    </location>
</feature>
<feature type="compositionally biased region" description="Basic and acidic residues" evidence="1">
    <location>
        <begin position="471"/>
        <end position="484"/>
    </location>
</feature>
<feature type="compositionally biased region" description="Basic and acidic residues" evidence="1">
    <location>
        <begin position="271"/>
        <end position="282"/>
    </location>
</feature>
<evidence type="ECO:0000313" key="3">
    <source>
        <dbReference type="Proteomes" id="UP000283509"/>
    </source>
</evidence>
<comment type="caution">
    <text evidence="2">The sequence shown here is derived from an EMBL/GenBank/DDBJ whole genome shotgun (WGS) entry which is preliminary data.</text>
</comment>
<reference evidence="2 3" key="2">
    <citation type="submission" date="2019-01" db="EMBL/GenBank/DDBJ databases">
        <title>The decoding of complex shrimp genome reveals the adaptation for benthos swimmer, frequently molting mechanism and breeding impact on genome.</title>
        <authorList>
            <person name="Sun Y."/>
            <person name="Gao Y."/>
            <person name="Yu Y."/>
        </authorList>
    </citation>
    <scope>NUCLEOTIDE SEQUENCE [LARGE SCALE GENOMIC DNA]</scope>
    <source>
        <tissue evidence="2">Muscle</tissue>
    </source>
</reference>
<protein>
    <submittedName>
        <fullName evidence="2">Uncharacterized protein</fullName>
    </submittedName>
</protein>
<feature type="compositionally biased region" description="Polar residues" evidence="1">
    <location>
        <begin position="177"/>
        <end position="191"/>
    </location>
</feature>